<feature type="region of interest" description="Disordered" evidence="1">
    <location>
        <begin position="1"/>
        <end position="25"/>
    </location>
</feature>
<name>A0A9P6KE39_9FUNG</name>
<dbReference type="EMBL" id="JAABOA010001548">
    <property type="protein sequence ID" value="KAF9581337.1"/>
    <property type="molecule type" value="Genomic_DNA"/>
</dbReference>
<sequence>MADPVTNEANADAVVASTTDQPSNDNERVDLLAFTETLSPDQVEAQVQHEGEPLIPQILSQDHSGDKAELDEMDPIQDAVTSKDNNPVD</sequence>
<feature type="compositionally biased region" description="Polar residues" evidence="1">
    <location>
        <begin position="79"/>
        <end position="89"/>
    </location>
</feature>
<protein>
    <submittedName>
        <fullName evidence="2">Uncharacterized protein</fullName>
    </submittedName>
</protein>
<dbReference type="AlphaFoldDB" id="A0A9P6KE39"/>
<keyword evidence="3" id="KW-1185">Reference proteome</keyword>
<comment type="caution">
    <text evidence="2">The sequence shown here is derived from an EMBL/GenBank/DDBJ whole genome shotgun (WGS) entry which is preliminary data.</text>
</comment>
<feature type="region of interest" description="Disordered" evidence="1">
    <location>
        <begin position="46"/>
        <end position="89"/>
    </location>
</feature>
<proteinExistence type="predicted"/>
<organism evidence="2 3">
    <name type="scientific">Lunasporangiospora selenospora</name>
    <dbReference type="NCBI Taxonomy" id="979761"/>
    <lineage>
        <taxon>Eukaryota</taxon>
        <taxon>Fungi</taxon>
        <taxon>Fungi incertae sedis</taxon>
        <taxon>Mucoromycota</taxon>
        <taxon>Mortierellomycotina</taxon>
        <taxon>Mortierellomycetes</taxon>
        <taxon>Mortierellales</taxon>
        <taxon>Mortierellaceae</taxon>
        <taxon>Lunasporangiospora</taxon>
    </lineage>
</organism>
<accession>A0A9P6KE39</accession>
<evidence type="ECO:0000313" key="3">
    <source>
        <dbReference type="Proteomes" id="UP000780801"/>
    </source>
</evidence>
<evidence type="ECO:0000313" key="2">
    <source>
        <dbReference type="EMBL" id="KAF9581337.1"/>
    </source>
</evidence>
<evidence type="ECO:0000256" key="1">
    <source>
        <dbReference type="SAM" id="MobiDB-lite"/>
    </source>
</evidence>
<dbReference type="Proteomes" id="UP000780801">
    <property type="component" value="Unassembled WGS sequence"/>
</dbReference>
<reference evidence="2" key="1">
    <citation type="journal article" date="2020" name="Fungal Divers.">
        <title>Resolving the Mortierellaceae phylogeny through synthesis of multi-gene phylogenetics and phylogenomics.</title>
        <authorList>
            <person name="Vandepol N."/>
            <person name="Liber J."/>
            <person name="Desiro A."/>
            <person name="Na H."/>
            <person name="Kennedy M."/>
            <person name="Barry K."/>
            <person name="Grigoriev I.V."/>
            <person name="Miller A.N."/>
            <person name="O'Donnell K."/>
            <person name="Stajich J.E."/>
            <person name="Bonito G."/>
        </authorList>
    </citation>
    <scope>NUCLEOTIDE SEQUENCE</scope>
    <source>
        <strain evidence="2">KOD1015</strain>
    </source>
</reference>
<feature type="non-terminal residue" evidence="2">
    <location>
        <position position="89"/>
    </location>
</feature>
<gene>
    <name evidence="2" type="ORF">BGW38_001687</name>
</gene>